<evidence type="ECO:0000313" key="1">
    <source>
        <dbReference type="EMBL" id="VYU27132.1"/>
    </source>
</evidence>
<dbReference type="AlphaFoldDB" id="A0A6N3DF96"/>
<dbReference type="EMBL" id="CACRUV010000021">
    <property type="protein sequence ID" value="VYU27132.1"/>
    <property type="molecule type" value="Genomic_DNA"/>
</dbReference>
<reference evidence="1" key="1">
    <citation type="submission" date="2019-11" db="EMBL/GenBank/DDBJ databases">
        <authorList>
            <person name="Feng L."/>
        </authorList>
    </citation>
    <scope>NUCLEOTIDE SEQUENCE</scope>
    <source>
        <strain evidence="1">PmerdaeLFYP103</strain>
    </source>
</reference>
<sequence length="50" mass="6184">MMYLKRKTLHYITKEMYFLCNSFVTTRPYPLIFMDNRLIHRIVQKKSGKE</sequence>
<organism evidence="1">
    <name type="scientific">Parabacteroides merdae</name>
    <dbReference type="NCBI Taxonomy" id="46503"/>
    <lineage>
        <taxon>Bacteria</taxon>
        <taxon>Pseudomonadati</taxon>
        <taxon>Bacteroidota</taxon>
        <taxon>Bacteroidia</taxon>
        <taxon>Bacteroidales</taxon>
        <taxon>Tannerellaceae</taxon>
        <taxon>Parabacteroides</taxon>
    </lineage>
</organism>
<gene>
    <name evidence="1" type="ORF">PMLFYP103_01644</name>
</gene>
<name>A0A6N3DF96_9BACT</name>
<protein>
    <submittedName>
        <fullName evidence="1">Uncharacterized protein</fullName>
    </submittedName>
</protein>
<proteinExistence type="predicted"/>
<accession>A0A6N3DF96</accession>